<sequence length="588" mass="62554">MAITLQELVDLAQAPGDGVDPKAAVAAKVAEAIKAGDDVTGLIAEAQTQFDALDSSEESVATGELLADVVDGITEAQSQVEAADSERAARMSELKARIAPPAPEAEDEEKPEETPEAETPEAATDPAAEPADATPEVAAEPEAVAASSAPQVVRRVVLRDLTPDTSVAPVEHSDQRMSIVASADVPDHAMGQDLKDIRGLTKAAVGVIQSFPEDVKNAFIKKSIAQFRPHYPKELVASGETSDMEVIAHAADHTRLEGGSLVAAGGWCSPSETIYDLAPDLASASAGILSLPEIQISRGGLRYTQGPDFGAVWSGIGFSQTEAQAIAGDAKTVYRVPCPAFQEDRAEIIGAAIEAGILQNDAYPELTERVVALTPAVHEHKLNLKTIAKMVTLSTAVSIEAGPSATLALLNGLDLTVTDVRYQYRAEESLQLEMALPIWAKSHYRSDLAMRDGVPMENVTDANIDSAFASRGVLVHWVYDWQDSFSGVANGWGAGAANAQTSFTNSVKALVYPAGTFVRGRSEVINLSGIYDSTNIRINDFLRLFMEEKWMLIKRQWHSRLVTIPLNVNGATGIGRQLDADGKIVVTP</sequence>
<organism evidence="2 3">
    <name type="scientific">Gordonia asplenii</name>
    <dbReference type="NCBI Taxonomy" id="2725283"/>
    <lineage>
        <taxon>Bacteria</taxon>
        <taxon>Bacillati</taxon>
        <taxon>Actinomycetota</taxon>
        <taxon>Actinomycetes</taxon>
        <taxon>Mycobacteriales</taxon>
        <taxon>Gordoniaceae</taxon>
        <taxon>Gordonia</taxon>
    </lineage>
</organism>
<dbReference type="EMBL" id="JABBNB010000005">
    <property type="protein sequence ID" value="NMO00819.1"/>
    <property type="molecule type" value="Genomic_DNA"/>
</dbReference>
<dbReference type="RefSeq" id="WP_170193325.1">
    <property type="nucleotide sequence ID" value="NZ_JABBNB010000005.1"/>
</dbReference>
<dbReference type="AlphaFoldDB" id="A0A848KRU7"/>
<reference evidence="2 3" key="1">
    <citation type="submission" date="2020-04" db="EMBL/GenBank/DDBJ databases">
        <title>Gordonia sp. nov. TBRC 11910.</title>
        <authorList>
            <person name="Suriyachadkun C."/>
        </authorList>
    </citation>
    <scope>NUCLEOTIDE SEQUENCE [LARGE SCALE GENOMIC DNA]</scope>
    <source>
        <strain evidence="2 3">TBRC 11910</strain>
    </source>
</reference>
<accession>A0A848KRU7</accession>
<dbReference type="InterPro" id="IPR047790">
    <property type="entry name" value="MCP_Sipho"/>
</dbReference>
<proteinExistence type="predicted"/>
<feature type="compositionally biased region" description="Low complexity" evidence="1">
    <location>
        <begin position="120"/>
        <end position="148"/>
    </location>
</feature>
<feature type="compositionally biased region" description="Acidic residues" evidence="1">
    <location>
        <begin position="104"/>
        <end position="119"/>
    </location>
</feature>
<keyword evidence="3" id="KW-1185">Reference proteome</keyword>
<comment type="caution">
    <text evidence="2">The sequence shown here is derived from an EMBL/GenBank/DDBJ whole genome shotgun (WGS) entry which is preliminary data.</text>
</comment>
<feature type="region of interest" description="Disordered" evidence="1">
    <location>
        <begin position="97"/>
        <end position="148"/>
    </location>
</feature>
<evidence type="ECO:0000256" key="1">
    <source>
        <dbReference type="SAM" id="MobiDB-lite"/>
    </source>
</evidence>
<dbReference type="Proteomes" id="UP000550729">
    <property type="component" value="Unassembled WGS sequence"/>
</dbReference>
<name>A0A848KRU7_9ACTN</name>
<protein>
    <submittedName>
        <fullName evidence="2">Major capsid protein</fullName>
    </submittedName>
</protein>
<dbReference type="NCBIfam" id="NF033847">
    <property type="entry name" value="MCP_Sipho"/>
    <property type="match status" value="1"/>
</dbReference>
<evidence type="ECO:0000313" key="3">
    <source>
        <dbReference type="Proteomes" id="UP000550729"/>
    </source>
</evidence>
<evidence type="ECO:0000313" key="2">
    <source>
        <dbReference type="EMBL" id="NMO00819.1"/>
    </source>
</evidence>
<gene>
    <name evidence="2" type="ORF">HH308_06280</name>
</gene>